<evidence type="ECO:0000256" key="9">
    <source>
        <dbReference type="SAM" id="MobiDB-lite"/>
    </source>
</evidence>
<comment type="subcellular location">
    <subcellularLocation>
        <location evidence="1 8">Cell membrane</location>
        <topology evidence="1 8">Multi-pass membrane protein</topology>
    </subcellularLocation>
</comment>
<reference evidence="11 12" key="1">
    <citation type="submission" date="2024-01" db="EMBL/GenBank/DDBJ databases">
        <title>The complete chloroplast genome sequence of Lithospermum erythrorhizon: insights into the phylogenetic relationship among Boraginaceae species and the maternal lineages of purple gromwells.</title>
        <authorList>
            <person name="Okada T."/>
            <person name="Watanabe K."/>
        </authorList>
    </citation>
    <scope>NUCLEOTIDE SEQUENCE [LARGE SCALE GENOMIC DNA]</scope>
</reference>
<evidence type="ECO:0000256" key="5">
    <source>
        <dbReference type="ARBA" id="ARBA00022692"/>
    </source>
</evidence>
<dbReference type="InterPro" id="IPR006702">
    <property type="entry name" value="CASP_dom"/>
</dbReference>
<name>A0AAV3P2H0_LITER</name>
<evidence type="ECO:0000256" key="8">
    <source>
        <dbReference type="RuleBase" id="RU361233"/>
    </source>
</evidence>
<comment type="caution">
    <text evidence="11">The sequence shown here is derived from an EMBL/GenBank/DDBJ whole genome shotgun (WGS) entry which is preliminary data.</text>
</comment>
<feature type="region of interest" description="Disordered" evidence="9">
    <location>
        <begin position="1"/>
        <end position="46"/>
    </location>
</feature>
<keyword evidence="12" id="KW-1185">Reference proteome</keyword>
<comment type="similarity">
    <text evidence="2 8">Belongs to the Casparian strip membrane proteins (CASP) family.</text>
</comment>
<gene>
    <name evidence="11" type="ORF">LIER_05895</name>
</gene>
<dbReference type="GO" id="GO:0005886">
    <property type="term" value="C:plasma membrane"/>
    <property type="evidence" value="ECO:0007669"/>
    <property type="project" value="UniProtKB-SubCell"/>
</dbReference>
<evidence type="ECO:0000256" key="7">
    <source>
        <dbReference type="ARBA" id="ARBA00023136"/>
    </source>
</evidence>
<keyword evidence="4 8" id="KW-1003">Cell membrane</keyword>
<keyword evidence="5 8" id="KW-0812">Transmembrane</keyword>
<evidence type="ECO:0000313" key="11">
    <source>
        <dbReference type="EMBL" id="GAA0145779.1"/>
    </source>
</evidence>
<proteinExistence type="inferred from homology"/>
<dbReference type="PANTHER" id="PTHR33573">
    <property type="entry name" value="CASP-LIKE PROTEIN 4A4"/>
    <property type="match status" value="1"/>
</dbReference>
<dbReference type="AlphaFoldDB" id="A0AAV3P2H0"/>
<dbReference type="Proteomes" id="UP001454036">
    <property type="component" value="Unassembled WGS sequence"/>
</dbReference>
<evidence type="ECO:0000256" key="4">
    <source>
        <dbReference type="ARBA" id="ARBA00022475"/>
    </source>
</evidence>
<evidence type="ECO:0000256" key="6">
    <source>
        <dbReference type="ARBA" id="ARBA00022989"/>
    </source>
</evidence>
<sequence length="223" mass="24954">MAMSPDGKVVETDSPKTAQTTQEGAGVAEGVESQRKAETETAESQKAAEGSLASNIVQRWRKEDLLKKWSLGLLVSSFIFSFLAFIIMASNKHGDWNFKKYQEYKYALAIAIISTIYTALQAFFQFNELSYGRNFISRHDMMMLIFFGDQLMAYLLLSAASSAVPLTNRMNDPTEDDYIFSERTEEIFINSSAAAISMEFFAFFAVAISALISGYKLCNHSKI</sequence>
<comment type="subunit">
    <text evidence="3 8">Homodimer and heterodimers.</text>
</comment>
<evidence type="ECO:0000256" key="3">
    <source>
        <dbReference type="ARBA" id="ARBA00011489"/>
    </source>
</evidence>
<feature type="transmembrane region" description="Helical" evidence="8">
    <location>
        <begin position="69"/>
        <end position="89"/>
    </location>
</feature>
<feature type="domain" description="Casparian strip membrane protein" evidence="10">
    <location>
        <begin position="66"/>
        <end position="205"/>
    </location>
</feature>
<evidence type="ECO:0000313" key="12">
    <source>
        <dbReference type="Proteomes" id="UP001454036"/>
    </source>
</evidence>
<feature type="transmembrane region" description="Helical" evidence="8">
    <location>
        <begin position="144"/>
        <end position="167"/>
    </location>
</feature>
<organism evidence="11 12">
    <name type="scientific">Lithospermum erythrorhizon</name>
    <name type="common">Purple gromwell</name>
    <name type="synonym">Lithospermum officinale var. erythrorhizon</name>
    <dbReference type="NCBI Taxonomy" id="34254"/>
    <lineage>
        <taxon>Eukaryota</taxon>
        <taxon>Viridiplantae</taxon>
        <taxon>Streptophyta</taxon>
        <taxon>Embryophyta</taxon>
        <taxon>Tracheophyta</taxon>
        <taxon>Spermatophyta</taxon>
        <taxon>Magnoliopsida</taxon>
        <taxon>eudicotyledons</taxon>
        <taxon>Gunneridae</taxon>
        <taxon>Pentapetalae</taxon>
        <taxon>asterids</taxon>
        <taxon>lamiids</taxon>
        <taxon>Boraginales</taxon>
        <taxon>Boraginaceae</taxon>
        <taxon>Boraginoideae</taxon>
        <taxon>Lithospermeae</taxon>
        <taxon>Lithospermum</taxon>
    </lineage>
</organism>
<feature type="transmembrane region" description="Helical" evidence="8">
    <location>
        <begin position="104"/>
        <end position="124"/>
    </location>
</feature>
<dbReference type="EMBL" id="BAABME010000831">
    <property type="protein sequence ID" value="GAA0145779.1"/>
    <property type="molecule type" value="Genomic_DNA"/>
</dbReference>
<keyword evidence="6 8" id="KW-1133">Transmembrane helix</keyword>
<feature type="transmembrane region" description="Helical" evidence="8">
    <location>
        <begin position="187"/>
        <end position="212"/>
    </location>
</feature>
<dbReference type="PANTHER" id="PTHR33573:SF57">
    <property type="entry name" value="CASP-LIKE PROTEIN 4B1"/>
    <property type="match status" value="1"/>
</dbReference>
<evidence type="ECO:0000256" key="2">
    <source>
        <dbReference type="ARBA" id="ARBA00007651"/>
    </source>
</evidence>
<evidence type="ECO:0000259" key="10">
    <source>
        <dbReference type="Pfam" id="PF04535"/>
    </source>
</evidence>
<evidence type="ECO:0000256" key="1">
    <source>
        <dbReference type="ARBA" id="ARBA00004651"/>
    </source>
</evidence>
<protein>
    <recommendedName>
        <fullName evidence="8">CASP-like protein</fullName>
    </recommendedName>
</protein>
<keyword evidence="7 8" id="KW-0472">Membrane</keyword>
<dbReference type="Pfam" id="PF04535">
    <property type="entry name" value="CASP_dom"/>
    <property type="match status" value="1"/>
</dbReference>
<accession>A0AAV3P2H0</accession>